<reference evidence="1" key="1">
    <citation type="submission" date="2022-11" db="EMBL/GenBank/DDBJ databases">
        <title>Centuries of genome instability and evolution in soft-shell clam transmissible cancer (bioRxiv).</title>
        <authorList>
            <person name="Hart S.F.M."/>
            <person name="Yonemitsu M.A."/>
            <person name="Giersch R.M."/>
            <person name="Beal B.F."/>
            <person name="Arriagada G."/>
            <person name="Davis B.W."/>
            <person name="Ostrander E.A."/>
            <person name="Goff S.P."/>
            <person name="Metzger M.J."/>
        </authorList>
    </citation>
    <scope>NUCLEOTIDE SEQUENCE</scope>
    <source>
        <strain evidence="1">MELC-2E11</strain>
        <tissue evidence="1">Siphon/mantle</tissue>
    </source>
</reference>
<dbReference type="EMBL" id="CP111019">
    <property type="protein sequence ID" value="WAR12310.1"/>
    <property type="molecule type" value="Genomic_DNA"/>
</dbReference>
<evidence type="ECO:0000313" key="2">
    <source>
        <dbReference type="Proteomes" id="UP001164746"/>
    </source>
</evidence>
<dbReference type="PANTHER" id="PTHR46289">
    <property type="entry name" value="52 KDA REPRESSOR OF THE INHIBITOR OF THE PROTEIN KINASE-LIKE PROTEIN-RELATED"/>
    <property type="match status" value="1"/>
</dbReference>
<organism evidence="1 2">
    <name type="scientific">Mya arenaria</name>
    <name type="common">Soft-shell clam</name>
    <dbReference type="NCBI Taxonomy" id="6604"/>
    <lineage>
        <taxon>Eukaryota</taxon>
        <taxon>Metazoa</taxon>
        <taxon>Spiralia</taxon>
        <taxon>Lophotrochozoa</taxon>
        <taxon>Mollusca</taxon>
        <taxon>Bivalvia</taxon>
        <taxon>Autobranchia</taxon>
        <taxon>Heteroconchia</taxon>
        <taxon>Euheterodonta</taxon>
        <taxon>Imparidentia</taxon>
        <taxon>Neoheterodontei</taxon>
        <taxon>Myida</taxon>
        <taxon>Myoidea</taxon>
        <taxon>Myidae</taxon>
        <taxon>Mya</taxon>
    </lineage>
</organism>
<gene>
    <name evidence="1" type="ORF">MAR_026490</name>
</gene>
<dbReference type="PANTHER" id="PTHR46289:SF14">
    <property type="entry name" value="DUF4371 DOMAIN-CONTAINING PROTEIN"/>
    <property type="match status" value="1"/>
</dbReference>
<accession>A0ABY7ESR8</accession>
<sequence length="286" mass="32760">MKAAVHKLSVTNFDFIVTLVAIEHLLSALVPLSNMLQAKDCDLLHAANGTGHYGSSSGKFYLPFFMINCLTNLNTFRRREMTMKSGPTCFRKWWTLLVTLTSYPPLPDVMVFNNIESPRQHVQILEEKHIFAFRRPLAGRIRNMLDAAHGWFCAQQLLPLKESFDNEGLPRESINDVYQAFHACLDVDETIFVHDCEQWRMWWTDTTLAVELPAALLSLVESIMLASKALYPSIRHCLILLMVMPVSTATAMMRRVKTYLRSMMGTERLSGLGLMKVYREKIPWTT</sequence>
<proteinExistence type="predicted"/>
<feature type="non-terminal residue" evidence="1">
    <location>
        <position position="1"/>
    </location>
</feature>
<protein>
    <submittedName>
        <fullName evidence="1">Uncharacterized protein</fullName>
    </submittedName>
</protein>
<evidence type="ECO:0000313" key="1">
    <source>
        <dbReference type="EMBL" id="WAR12310.1"/>
    </source>
</evidence>
<keyword evidence="2" id="KW-1185">Reference proteome</keyword>
<name>A0ABY7ESR8_MYAAR</name>
<dbReference type="Proteomes" id="UP001164746">
    <property type="component" value="Chromosome 8"/>
</dbReference>
<dbReference type="InterPro" id="IPR052958">
    <property type="entry name" value="IFN-induced_PKR_regulator"/>
</dbReference>